<accession>A0A3A2ZP58</accession>
<keyword evidence="1" id="KW-0472">Membrane</keyword>
<dbReference type="InterPro" id="IPR040632">
    <property type="entry name" value="Sulfotransfer_4"/>
</dbReference>
<feature type="transmembrane region" description="Helical" evidence="1">
    <location>
        <begin position="92"/>
        <end position="111"/>
    </location>
</feature>
<dbReference type="OrthoDB" id="4510446at2759"/>
<dbReference type="AlphaFoldDB" id="A0A3A2ZP58"/>
<evidence type="ECO:0000256" key="1">
    <source>
        <dbReference type="SAM" id="Phobius"/>
    </source>
</evidence>
<dbReference type="PANTHER" id="PTHR36978:SF4">
    <property type="entry name" value="P-LOOP CONTAINING NUCLEOSIDE TRIPHOSPHATE HYDROLASE PROTEIN"/>
    <property type="match status" value="1"/>
</dbReference>
<evidence type="ECO:0000313" key="2">
    <source>
        <dbReference type="EMBL" id="RJE24978.1"/>
    </source>
</evidence>
<dbReference type="Gene3D" id="3.40.50.300">
    <property type="entry name" value="P-loop containing nucleotide triphosphate hydrolases"/>
    <property type="match status" value="1"/>
</dbReference>
<dbReference type="Pfam" id="PF17784">
    <property type="entry name" value="Sulfotransfer_4"/>
    <property type="match status" value="1"/>
</dbReference>
<proteinExistence type="predicted"/>
<comment type="caution">
    <text evidence="2">The sequence shown here is derived from an EMBL/GenBank/DDBJ whole genome shotgun (WGS) entry which is preliminary data.</text>
</comment>
<dbReference type="EMBL" id="MVGC01000062">
    <property type="protein sequence ID" value="RJE24978.1"/>
    <property type="molecule type" value="Genomic_DNA"/>
</dbReference>
<name>A0A3A2ZP58_9EURO</name>
<dbReference type="STRING" id="2070753.A0A3A2ZP58"/>
<dbReference type="PANTHER" id="PTHR36978">
    <property type="entry name" value="P-LOOP CONTAINING NUCLEOTIDE TRIPHOSPHATE HYDROLASE"/>
    <property type="match status" value="1"/>
</dbReference>
<keyword evidence="3" id="KW-1185">Reference proteome</keyword>
<sequence length="112" mass="13318">MFYQMWFYFSRGDFRKYGKQAFIEHYEMVRSLITQERLLEYDVRDGWEPLCKFLDLELPCDPFPSGNDTDDFKTLVRRLDGIRIREAAQQHFYMLAAVAVAAVTVVLFAFLE</sequence>
<evidence type="ECO:0000313" key="3">
    <source>
        <dbReference type="Proteomes" id="UP000266188"/>
    </source>
</evidence>
<keyword evidence="1" id="KW-0812">Transmembrane</keyword>
<protein>
    <submittedName>
        <fullName evidence="2">Uncharacterized protein</fullName>
    </submittedName>
</protein>
<gene>
    <name evidence="2" type="ORF">PHISCL_02689</name>
</gene>
<dbReference type="Proteomes" id="UP000266188">
    <property type="component" value="Unassembled WGS sequence"/>
</dbReference>
<reference evidence="3" key="1">
    <citation type="submission" date="2017-02" db="EMBL/GenBank/DDBJ databases">
        <authorList>
            <person name="Tafer H."/>
            <person name="Lopandic K."/>
        </authorList>
    </citation>
    <scope>NUCLEOTIDE SEQUENCE [LARGE SCALE GENOMIC DNA]</scope>
    <source>
        <strain evidence="3">CBS 366.77</strain>
    </source>
</reference>
<keyword evidence="1" id="KW-1133">Transmembrane helix</keyword>
<dbReference type="InterPro" id="IPR027417">
    <property type="entry name" value="P-loop_NTPase"/>
</dbReference>
<organism evidence="2 3">
    <name type="scientific">Aspergillus sclerotialis</name>
    <dbReference type="NCBI Taxonomy" id="2070753"/>
    <lineage>
        <taxon>Eukaryota</taxon>
        <taxon>Fungi</taxon>
        <taxon>Dikarya</taxon>
        <taxon>Ascomycota</taxon>
        <taxon>Pezizomycotina</taxon>
        <taxon>Eurotiomycetes</taxon>
        <taxon>Eurotiomycetidae</taxon>
        <taxon>Eurotiales</taxon>
        <taxon>Aspergillaceae</taxon>
        <taxon>Aspergillus</taxon>
        <taxon>Aspergillus subgen. Polypaecilum</taxon>
    </lineage>
</organism>